<name>A0A0N5AT39_9BILA</name>
<keyword evidence="1" id="KW-0732">Signal</keyword>
<organism evidence="2 3">
    <name type="scientific">Syphacia muris</name>
    <dbReference type="NCBI Taxonomy" id="451379"/>
    <lineage>
        <taxon>Eukaryota</taxon>
        <taxon>Metazoa</taxon>
        <taxon>Ecdysozoa</taxon>
        <taxon>Nematoda</taxon>
        <taxon>Chromadorea</taxon>
        <taxon>Rhabditida</taxon>
        <taxon>Spirurina</taxon>
        <taxon>Oxyuridomorpha</taxon>
        <taxon>Oxyuroidea</taxon>
        <taxon>Oxyuridae</taxon>
        <taxon>Syphacia</taxon>
    </lineage>
</organism>
<feature type="signal peptide" evidence="1">
    <location>
        <begin position="1"/>
        <end position="15"/>
    </location>
</feature>
<dbReference type="WBParaSite" id="SMUV_0000798101-mRNA-1">
    <property type="protein sequence ID" value="SMUV_0000798101-mRNA-1"/>
    <property type="gene ID" value="SMUV_0000798101"/>
</dbReference>
<accession>A0A0N5AT39</accession>
<reference evidence="3" key="1">
    <citation type="submission" date="2017-02" db="UniProtKB">
        <authorList>
            <consortium name="WormBaseParasite"/>
        </authorList>
    </citation>
    <scope>IDENTIFICATION</scope>
</reference>
<dbReference type="AlphaFoldDB" id="A0A0N5AT39"/>
<feature type="chain" id="PRO_5013017569" evidence="1">
    <location>
        <begin position="16"/>
        <end position="486"/>
    </location>
</feature>
<evidence type="ECO:0000313" key="2">
    <source>
        <dbReference type="Proteomes" id="UP000046393"/>
    </source>
</evidence>
<keyword evidence="2" id="KW-1185">Reference proteome</keyword>
<protein>
    <submittedName>
        <fullName evidence="3">C2H2-type domain-containing protein</fullName>
    </submittedName>
</protein>
<dbReference type="Gene3D" id="1.10.10.60">
    <property type="entry name" value="Homeodomain-like"/>
    <property type="match status" value="1"/>
</dbReference>
<sequence length="486" mass="54788">MLIQAFGLLCRIVKAEVWSSTTAEMPEMKQEKQHQGNAEYSFDPYISGSSLPPDAFQEELTGKSLPEQVKFLKERGYTFRVISERLNVPMTNCYTAIKRFHLPKEYWDRIKTELRRKRRAREAAEENAVAKVLAKIPPFSKKQRLLDGIQNTFQGSSEVDDSNNITATSINVPIATSVRQGSPKTIQRKHLTHEDGKLVQYYRDQGLTLQKIAEKLQIPISSCYRILKRYQVSQKAGMIIGVKQSNSSHDQEFITTECSPTTKSTSELLLGMVDASMKSMPYPLNSKSPNQDLSTENIKSENNFIKSDQNLLTKSQSLFETDKNCQDVFHSKEIESGPENFTTWNNKNKCLICGVDVESLNAISYIKHMKLHQIQFGKVEIDNEKLSCMNEDDDIAPTLQPQSTSNLSQPQSPCLQPENFDIRSLPSTSASAIANISHVLQAIREKLEWASKEITTTTDPEKILGLMKVIASGLQILGQYATVPNK</sequence>
<evidence type="ECO:0000256" key="1">
    <source>
        <dbReference type="SAM" id="SignalP"/>
    </source>
</evidence>
<dbReference type="Proteomes" id="UP000046393">
    <property type="component" value="Unplaced"/>
</dbReference>
<evidence type="ECO:0000313" key="3">
    <source>
        <dbReference type="WBParaSite" id="SMUV_0000798101-mRNA-1"/>
    </source>
</evidence>
<proteinExistence type="predicted"/>